<reference evidence="2 3" key="1">
    <citation type="submission" date="2019-12" db="EMBL/GenBank/DDBJ databases">
        <title>complete genome sequences of Aeromonas caviae str. WP2-W18-ESBL-01 isolated from wastewater treatment plant effluent.</title>
        <authorList>
            <person name="Sekizuka T."/>
            <person name="Itokawa K."/>
            <person name="Yatsu K."/>
            <person name="Inamine Y."/>
            <person name="Kuroda M."/>
        </authorList>
    </citation>
    <scope>NUCLEOTIDE SEQUENCE [LARGE SCALE GENOMIC DNA]</scope>
    <source>
        <strain evidence="2 3">WP2-W18-ESBL-01</strain>
    </source>
</reference>
<evidence type="ECO:0000313" key="2">
    <source>
        <dbReference type="EMBL" id="BBQ29482.1"/>
    </source>
</evidence>
<feature type="chain" id="PRO_5028204646" description="Maltose operon protein" evidence="1">
    <location>
        <begin position="23"/>
        <end position="289"/>
    </location>
</feature>
<keyword evidence="1" id="KW-0732">Signal</keyword>
<name>A0A6S4T964_AERCA</name>
<dbReference type="AlphaFoldDB" id="A0A6S4T964"/>
<dbReference type="RefSeq" id="WP_182935942.1">
    <property type="nucleotide sequence ID" value="NZ_AP021927.1"/>
</dbReference>
<evidence type="ECO:0000256" key="1">
    <source>
        <dbReference type="SAM" id="SignalP"/>
    </source>
</evidence>
<dbReference type="Pfam" id="PF07148">
    <property type="entry name" value="MalM"/>
    <property type="match status" value="1"/>
</dbReference>
<organism evidence="2 3">
    <name type="scientific">Aeromonas caviae</name>
    <name type="common">Aeromonas punctata</name>
    <dbReference type="NCBI Taxonomy" id="648"/>
    <lineage>
        <taxon>Bacteria</taxon>
        <taxon>Pseudomonadati</taxon>
        <taxon>Pseudomonadota</taxon>
        <taxon>Gammaproteobacteria</taxon>
        <taxon>Aeromonadales</taxon>
        <taxon>Aeromonadaceae</taxon>
        <taxon>Aeromonas</taxon>
    </lineage>
</organism>
<feature type="signal peptide" evidence="1">
    <location>
        <begin position="1"/>
        <end position="22"/>
    </location>
</feature>
<evidence type="ECO:0000313" key="3">
    <source>
        <dbReference type="Proteomes" id="UP000515756"/>
    </source>
</evidence>
<proteinExistence type="predicted"/>
<sequence>MKGTKQCLPFLVSLLMAGCAGMGPEHSPGSAVSALQQQVEQGREQLSNKVAVESFKELRFQSLGQESRWVDVSTDSQVYAFDSGKSYVMAFSLPEVSQATRVKITIPVDYTVFLPSILLLDEQYNAVQTIPGSTFSYDGRSLISGQNIQGEFTIPAPIGSARAAYMVIYSTAKDMQGSTRLNPDDLQRAMQYDRTTDVARLINVEVPHSATGRLYLTLDAEPAANATQIAKTISPVMVSPDKSLGELDYYQHIRTAVQSKNYEQALAWVKAAEQAGFAKAKEVFFAAQQ</sequence>
<dbReference type="PROSITE" id="PS51257">
    <property type="entry name" value="PROKAR_LIPOPROTEIN"/>
    <property type="match status" value="1"/>
</dbReference>
<dbReference type="Proteomes" id="UP000515756">
    <property type="component" value="Chromosome"/>
</dbReference>
<accession>A0A6S4T964</accession>
<dbReference type="InterPro" id="IPR010794">
    <property type="entry name" value="MalM"/>
</dbReference>
<protein>
    <recommendedName>
        <fullName evidence="4">Maltose operon protein</fullName>
    </recommendedName>
</protein>
<dbReference type="GO" id="GO:0008643">
    <property type="term" value="P:carbohydrate transport"/>
    <property type="evidence" value="ECO:0007669"/>
    <property type="project" value="InterPro"/>
</dbReference>
<gene>
    <name evidence="2" type="ORF">WP2W18E01_10640</name>
</gene>
<dbReference type="GO" id="GO:0042597">
    <property type="term" value="C:periplasmic space"/>
    <property type="evidence" value="ECO:0007669"/>
    <property type="project" value="InterPro"/>
</dbReference>
<evidence type="ECO:0008006" key="4">
    <source>
        <dbReference type="Google" id="ProtNLM"/>
    </source>
</evidence>
<dbReference type="EMBL" id="AP021927">
    <property type="protein sequence ID" value="BBQ29482.1"/>
    <property type="molecule type" value="Genomic_DNA"/>
</dbReference>